<organism evidence="1">
    <name type="scientific">Capitella teleta</name>
    <name type="common">Polychaete worm</name>
    <dbReference type="NCBI Taxonomy" id="283909"/>
    <lineage>
        <taxon>Eukaryota</taxon>
        <taxon>Metazoa</taxon>
        <taxon>Spiralia</taxon>
        <taxon>Lophotrochozoa</taxon>
        <taxon>Annelida</taxon>
        <taxon>Polychaeta</taxon>
        <taxon>Sedentaria</taxon>
        <taxon>Scolecida</taxon>
        <taxon>Capitellidae</taxon>
        <taxon>Capitella</taxon>
    </lineage>
</organism>
<keyword evidence="3" id="KW-1185">Reference proteome</keyword>
<name>R7UHX1_CAPTE</name>
<dbReference type="EMBL" id="KB303198">
    <property type="protein sequence ID" value="ELU03393.1"/>
    <property type="molecule type" value="Genomic_DNA"/>
</dbReference>
<dbReference type="HOGENOM" id="CLU_1039154_0_0_1"/>
<evidence type="ECO:0000313" key="1">
    <source>
        <dbReference type="EMBL" id="ELU03393.1"/>
    </source>
</evidence>
<dbReference type="EnsemblMetazoa" id="CapteT188942">
    <property type="protein sequence ID" value="CapteP188942"/>
    <property type="gene ID" value="CapteG188942"/>
</dbReference>
<reference evidence="1 3" key="2">
    <citation type="journal article" date="2013" name="Nature">
        <title>Insights into bilaterian evolution from three spiralian genomes.</title>
        <authorList>
            <person name="Simakov O."/>
            <person name="Marletaz F."/>
            <person name="Cho S.J."/>
            <person name="Edsinger-Gonzales E."/>
            <person name="Havlak P."/>
            <person name="Hellsten U."/>
            <person name="Kuo D.H."/>
            <person name="Larsson T."/>
            <person name="Lv J."/>
            <person name="Arendt D."/>
            <person name="Savage R."/>
            <person name="Osoegawa K."/>
            <person name="de Jong P."/>
            <person name="Grimwood J."/>
            <person name="Chapman J.A."/>
            <person name="Shapiro H."/>
            <person name="Aerts A."/>
            <person name="Otillar R.P."/>
            <person name="Terry A.Y."/>
            <person name="Boore J.L."/>
            <person name="Grigoriev I.V."/>
            <person name="Lindberg D.R."/>
            <person name="Seaver E.C."/>
            <person name="Weisblat D.A."/>
            <person name="Putnam N.H."/>
            <person name="Rokhsar D.S."/>
        </authorList>
    </citation>
    <scope>NUCLEOTIDE SEQUENCE</scope>
    <source>
        <strain evidence="1 3">I ESC-2004</strain>
    </source>
</reference>
<dbReference type="EMBL" id="AMQN01008463">
    <property type="status" value="NOT_ANNOTATED_CDS"/>
    <property type="molecule type" value="Genomic_DNA"/>
</dbReference>
<evidence type="ECO:0000313" key="3">
    <source>
        <dbReference type="Proteomes" id="UP000014760"/>
    </source>
</evidence>
<sequence length="268" mass="30489">MNMSDIPTNFVHENIEILWSQLPSPSFKGTHKSGCSSNIMHGHTLLRSPEVSWKLTKSVYCLGRLSHAIIEHLWDQLKTAISHRLHHPRSHRELIAAAHEEWGNYHSYADDLSLYPTFEAIQMNQSVDHMQQRPEAERQWLGKKRLKMNPSKTEFLLLAIKSIANQEPPGTPCIQFGVTLFVTACARASIQVYAYVSALVCAVLECECEKPSYIHHEVAESLEGPCQLYLATPKRSRANEAYCKATPFTQEHHEKFPNGVFSHPFTEV</sequence>
<gene>
    <name evidence="1" type="ORF">CAPTEDRAFT_188942</name>
</gene>
<proteinExistence type="predicted"/>
<accession>R7UHX1</accession>
<protein>
    <submittedName>
        <fullName evidence="1 2">Uncharacterized protein</fullName>
    </submittedName>
</protein>
<reference evidence="2" key="3">
    <citation type="submission" date="2015-06" db="UniProtKB">
        <authorList>
            <consortium name="EnsemblMetazoa"/>
        </authorList>
    </citation>
    <scope>IDENTIFICATION</scope>
</reference>
<dbReference type="Proteomes" id="UP000014760">
    <property type="component" value="Unassembled WGS sequence"/>
</dbReference>
<dbReference type="AlphaFoldDB" id="R7UHX1"/>
<evidence type="ECO:0000313" key="2">
    <source>
        <dbReference type="EnsemblMetazoa" id="CapteP188942"/>
    </source>
</evidence>
<reference evidence="3" key="1">
    <citation type="submission" date="2012-12" db="EMBL/GenBank/DDBJ databases">
        <authorList>
            <person name="Hellsten U."/>
            <person name="Grimwood J."/>
            <person name="Chapman J.A."/>
            <person name="Shapiro H."/>
            <person name="Aerts A."/>
            <person name="Otillar R.P."/>
            <person name="Terry A.Y."/>
            <person name="Boore J.L."/>
            <person name="Simakov O."/>
            <person name="Marletaz F."/>
            <person name="Cho S.-J."/>
            <person name="Edsinger-Gonzales E."/>
            <person name="Havlak P."/>
            <person name="Kuo D.-H."/>
            <person name="Larsson T."/>
            <person name="Lv J."/>
            <person name="Arendt D."/>
            <person name="Savage R."/>
            <person name="Osoegawa K."/>
            <person name="de Jong P."/>
            <person name="Lindberg D.R."/>
            <person name="Seaver E.C."/>
            <person name="Weisblat D.A."/>
            <person name="Putnam N.H."/>
            <person name="Grigoriev I.V."/>
            <person name="Rokhsar D.S."/>
        </authorList>
    </citation>
    <scope>NUCLEOTIDE SEQUENCE</scope>
    <source>
        <strain evidence="3">I ESC-2004</strain>
    </source>
</reference>